<sequence>RIKIVIISLSCWIINDIPFPRQCLILQLNNSHSCIESFQCKSSCEHRDAALSVSGCFS</sequence>
<dbReference type="AlphaFoldDB" id="A0A4W3GTG8"/>
<dbReference type="InParanoid" id="A0A4W3GTG8"/>
<proteinExistence type="predicted"/>
<accession>A0A4W3GTG8</accession>
<reference evidence="11" key="3">
    <citation type="journal article" date="2014" name="Nature">
        <title>Elephant shark genome provides unique insights into gnathostome evolution.</title>
        <authorList>
            <consortium name="International Elephant Shark Genome Sequencing Consortium"/>
            <person name="Venkatesh B."/>
            <person name="Lee A.P."/>
            <person name="Ravi V."/>
            <person name="Maurya A.K."/>
            <person name="Lian M.M."/>
            <person name="Swann J.B."/>
            <person name="Ohta Y."/>
            <person name="Flajnik M.F."/>
            <person name="Sutoh Y."/>
            <person name="Kasahara M."/>
            <person name="Hoon S."/>
            <person name="Gangu V."/>
            <person name="Roy S.W."/>
            <person name="Irimia M."/>
            <person name="Korzh V."/>
            <person name="Kondrychyn I."/>
            <person name="Lim Z.W."/>
            <person name="Tay B.H."/>
            <person name="Tohari S."/>
            <person name="Kong K.W."/>
            <person name="Ho S."/>
            <person name="Lorente-Galdos B."/>
            <person name="Quilez J."/>
            <person name="Marques-Bonet T."/>
            <person name="Raney B.J."/>
            <person name="Ingham P.W."/>
            <person name="Tay A."/>
            <person name="Hillier L.W."/>
            <person name="Minx P."/>
            <person name="Boehm T."/>
            <person name="Wilson R.K."/>
            <person name="Brenner S."/>
            <person name="Warren W.C."/>
        </authorList>
    </citation>
    <scope>NUCLEOTIDE SEQUENCE [LARGE SCALE GENOMIC DNA]</scope>
</reference>
<dbReference type="SUPFAM" id="SSF57190">
    <property type="entry name" value="Colipase-like"/>
    <property type="match status" value="1"/>
</dbReference>
<organism evidence="10 11">
    <name type="scientific">Callorhinchus milii</name>
    <name type="common">Ghost shark</name>
    <dbReference type="NCBI Taxonomy" id="7868"/>
    <lineage>
        <taxon>Eukaryota</taxon>
        <taxon>Metazoa</taxon>
        <taxon>Chordata</taxon>
        <taxon>Craniata</taxon>
        <taxon>Vertebrata</taxon>
        <taxon>Chondrichthyes</taxon>
        <taxon>Holocephali</taxon>
        <taxon>Chimaeriformes</taxon>
        <taxon>Callorhinchidae</taxon>
        <taxon>Callorhinchus</taxon>
    </lineage>
</organism>
<evidence type="ECO:0000313" key="10">
    <source>
        <dbReference type="Ensembl" id="ENSCMIP00000006886.1"/>
    </source>
</evidence>
<dbReference type="GO" id="GO:0008047">
    <property type="term" value="F:enzyme activator activity"/>
    <property type="evidence" value="ECO:0007669"/>
    <property type="project" value="InterPro"/>
</dbReference>
<evidence type="ECO:0000256" key="1">
    <source>
        <dbReference type="ARBA" id="ARBA00003508"/>
    </source>
</evidence>
<dbReference type="Proteomes" id="UP000314986">
    <property type="component" value="Unassembled WGS sequence"/>
</dbReference>
<comment type="subunit">
    <text evidence="3">Forms a 1:1 stoichiometric complex with pancreatic lipase.</text>
</comment>
<reference evidence="10" key="4">
    <citation type="submission" date="2025-08" db="UniProtKB">
        <authorList>
            <consortium name="Ensembl"/>
        </authorList>
    </citation>
    <scope>IDENTIFICATION</scope>
</reference>
<evidence type="ECO:0000256" key="5">
    <source>
        <dbReference type="ARBA" id="ARBA00022757"/>
    </source>
</evidence>
<protein>
    <recommendedName>
        <fullName evidence="9">Colipase N-terminal domain-containing protein</fullName>
    </recommendedName>
</protein>
<evidence type="ECO:0000313" key="11">
    <source>
        <dbReference type="Proteomes" id="UP000314986"/>
    </source>
</evidence>
<dbReference type="PROSITE" id="PS51342">
    <property type="entry name" value="COLIPASE_2"/>
    <property type="match status" value="1"/>
</dbReference>
<dbReference type="InterPro" id="IPR017913">
    <property type="entry name" value="Colipase_N"/>
</dbReference>
<evidence type="ECO:0000256" key="7">
    <source>
        <dbReference type="ARBA" id="ARBA00023098"/>
    </source>
</evidence>
<dbReference type="GO" id="GO:0016042">
    <property type="term" value="P:lipid catabolic process"/>
    <property type="evidence" value="ECO:0007669"/>
    <property type="project" value="UniProtKB-KW"/>
</dbReference>
<keyword evidence="7" id="KW-0443">Lipid metabolism</keyword>
<reference evidence="11" key="1">
    <citation type="journal article" date="2006" name="Science">
        <title>Ancient noncoding elements conserved in the human genome.</title>
        <authorList>
            <person name="Venkatesh B."/>
            <person name="Kirkness E.F."/>
            <person name="Loh Y.H."/>
            <person name="Halpern A.L."/>
            <person name="Lee A.P."/>
            <person name="Johnson J."/>
            <person name="Dandona N."/>
            <person name="Viswanathan L.D."/>
            <person name="Tay A."/>
            <person name="Venter J.C."/>
            <person name="Strausberg R.L."/>
            <person name="Brenner S."/>
        </authorList>
    </citation>
    <scope>NUCLEOTIDE SEQUENCE [LARGE SCALE GENOMIC DNA]</scope>
</reference>
<dbReference type="Pfam" id="PF01114">
    <property type="entry name" value="Colipase"/>
    <property type="match status" value="1"/>
</dbReference>
<evidence type="ECO:0000256" key="4">
    <source>
        <dbReference type="ARBA" id="ARBA00022525"/>
    </source>
</evidence>
<evidence type="ECO:0000256" key="6">
    <source>
        <dbReference type="ARBA" id="ARBA00022963"/>
    </source>
</evidence>
<name>A0A4W3GTG8_CALMI</name>
<keyword evidence="5" id="KW-0222">Digestion</keyword>
<evidence type="ECO:0000259" key="9">
    <source>
        <dbReference type="Pfam" id="PF01114"/>
    </source>
</evidence>
<dbReference type="GO" id="GO:0007586">
    <property type="term" value="P:digestion"/>
    <property type="evidence" value="ECO:0007669"/>
    <property type="project" value="UniProtKB-KW"/>
</dbReference>
<keyword evidence="4" id="KW-0964">Secreted</keyword>
<evidence type="ECO:0000256" key="2">
    <source>
        <dbReference type="ARBA" id="ARBA00004613"/>
    </source>
</evidence>
<dbReference type="Ensembl" id="ENSCMIT00000007101.1">
    <property type="protein sequence ID" value="ENSCMIP00000006886.1"/>
    <property type="gene ID" value="ENSCMIG00000003834.1"/>
</dbReference>
<dbReference type="InterPro" id="IPR001981">
    <property type="entry name" value="Colipase"/>
</dbReference>
<comment type="function">
    <text evidence="1">Colipase is a cofactor of pancreatic lipase. It allows the lipase to anchor itself to the lipid-water interface. Without colipase the enzyme is washed off by bile salts, which have an inhibitory effect on the lipase.</text>
</comment>
<evidence type="ECO:0000256" key="3">
    <source>
        <dbReference type="ARBA" id="ARBA00011263"/>
    </source>
</evidence>
<reference evidence="10" key="5">
    <citation type="submission" date="2025-09" db="UniProtKB">
        <authorList>
            <consortium name="Ensembl"/>
        </authorList>
    </citation>
    <scope>IDENTIFICATION</scope>
</reference>
<feature type="domain" description="Colipase N-terminal" evidence="9">
    <location>
        <begin position="24"/>
        <end position="56"/>
    </location>
</feature>
<keyword evidence="11" id="KW-1185">Reference proteome</keyword>
<keyword evidence="8" id="KW-1015">Disulfide bond</keyword>
<evidence type="ECO:0000256" key="8">
    <source>
        <dbReference type="ARBA" id="ARBA00023157"/>
    </source>
</evidence>
<dbReference type="Gene3D" id="2.10.80.10">
    <property type="entry name" value="Lipase, subunit A"/>
    <property type="match status" value="1"/>
</dbReference>
<reference evidence="11" key="2">
    <citation type="journal article" date="2007" name="PLoS Biol.">
        <title>Survey sequencing and comparative analysis of the elephant shark (Callorhinchus milii) genome.</title>
        <authorList>
            <person name="Venkatesh B."/>
            <person name="Kirkness E.F."/>
            <person name="Loh Y.H."/>
            <person name="Halpern A.L."/>
            <person name="Lee A.P."/>
            <person name="Johnson J."/>
            <person name="Dandona N."/>
            <person name="Viswanathan L.D."/>
            <person name="Tay A."/>
            <person name="Venter J.C."/>
            <person name="Strausberg R.L."/>
            <person name="Brenner S."/>
        </authorList>
    </citation>
    <scope>NUCLEOTIDE SEQUENCE [LARGE SCALE GENOMIC DNA]</scope>
</reference>
<keyword evidence="6" id="KW-0442">Lipid degradation</keyword>
<dbReference type="GO" id="GO:0005576">
    <property type="term" value="C:extracellular region"/>
    <property type="evidence" value="ECO:0007669"/>
    <property type="project" value="UniProtKB-SubCell"/>
</dbReference>
<comment type="subcellular location">
    <subcellularLocation>
        <location evidence="2">Secreted</location>
    </subcellularLocation>
</comment>